<keyword evidence="1" id="KW-0489">Methyltransferase</keyword>
<gene>
    <name evidence="5" type="ORF">VTK73DRAFT_8590</name>
</gene>
<dbReference type="InterPro" id="IPR001077">
    <property type="entry name" value="COMT_C"/>
</dbReference>
<dbReference type="SUPFAM" id="SSF46785">
    <property type="entry name" value="Winged helix' DNA-binding domain"/>
    <property type="match status" value="1"/>
</dbReference>
<evidence type="ECO:0000256" key="3">
    <source>
        <dbReference type="ARBA" id="ARBA00022691"/>
    </source>
</evidence>
<protein>
    <recommendedName>
        <fullName evidence="4">O-methyltransferase C-terminal domain-containing protein</fullName>
    </recommendedName>
</protein>
<dbReference type="InterPro" id="IPR036388">
    <property type="entry name" value="WH-like_DNA-bd_sf"/>
</dbReference>
<accession>A0ABR3W7H0</accession>
<feature type="domain" description="O-methyltransferase C-terminal" evidence="4">
    <location>
        <begin position="278"/>
        <end position="417"/>
    </location>
</feature>
<keyword evidence="6" id="KW-1185">Reference proteome</keyword>
<name>A0ABR3W7H0_9PEZI</name>
<proteinExistence type="predicted"/>
<dbReference type="InterPro" id="IPR036390">
    <property type="entry name" value="WH_DNA-bd_sf"/>
</dbReference>
<comment type="caution">
    <text evidence="5">The sequence shown here is derived from an EMBL/GenBank/DDBJ whole genome shotgun (WGS) entry which is preliminary data.</text>
</comment>
<evidence type="ECO:0000313" key="5">
    <source>
        <dbReference type="EMBL" id="KAL1855243.1"/>
    </source>
</evidence>
<dbReference type="InterPro" id="IPR016461">
    <property type="entry name" value="COMT-like"/>
</dbReference>
<keyword evidence="3" id="KW-0949">S-adenosyl-L-methionine</keyword>
<sequence>MADTSKPNSADIVVPDVKPANGHHGANGLAKRRVPVVDISVALAPCDAESVPNIVKDIAALGNTTESLDENARLELLAKARSLVLALETPRETMIRHCWAQPSALVALTVGVDTGLFFVLGADTKPKKVNDLAEAIGVDPPLLGRLMRHMASMGYITETGPDEYKPTNFSRAMSIPVISDGYPCVSGGMMAALARFHEFAKLKNYQTPTQIDDGSLQYAYNTKRNLFEHLQANPPYGEQFNHHMGGYRQGRPSWMDDGFYPVKERLIEGADTGPDAAFLVDIGGNLGHDLDEFRRKHPNAPGRLILQDLPPVIGQIVELDARIERMPYDFYEEQPVKGARAYYMHSVLHDWPDDTCTKILDRIKEAMKPGYSRLLINENVIPAEKAQWEATALDIMMLTLLSSRERTEADWRHLLEDLAGMRIRQIYTAANGVESIIECELV</sequence>
<dbReference type="Gene3D" id="3.40.50.150">
    <property type="entry name" value="Vaccinia Virus protein VP39"/>
    <property type="match status" value="1"/>
</dbReference>
<dbReference type="SUPFAM" id="SSF53335">
    <property type="entry name" value="S-adenosyl-L-methionine-dependent methyltransferases"/>
    <property type="match status" value="1"/>
</dbReference>
<evidence type="ECO:0000256" key="1">
    <source>
        <dbReference type="ARBA" id="ARBA00022603"/>
    </source>
</evidence>
<organism evidence="5 6">
    <name type="scientific">Phialemonium thermophilum</name>
    <dbReference type="NCBI Taxonomy" id="223376"/>
    <lineage>
        <taxon>Eukaryota</taxon>
        <taxon>Fungi</taxon>
        <taxon>Dikarya</taxon>
        <taxon>Ascomycota</taxon>
        <taxon>Pezizomycotina</taxon>
        <taxon>Sordariomycetes</taxon>
        <taxon>Sordariomycetidae</taxon>
        <taxon>Cephalothecales</taxon>
        <taxon>Cephalothecaceae</taxon>
        <taxon>Phialemonium</taxon>
    </lineage>
</organism>
<evidence type="ECO:0000256" key="2">
    <source>
        <dbReference type="ARBA" id="ARBA00022679"/>
    </source>
</evidence>
<dbReference type="PANTHER" id="PTHR43712:SF17">
    <property type="entry name" value="O-METHYLTRANSFERASE"/>
    <property type="match status" value="1"/>
</dbReference>
<evidence type="ECO:0000313" key="6">
    <source>
        <dbReference type="Proteomes" id="UP001586593"/>
    </source>
</evidence>
<dbReference type="Proteomes" id="UP001586593">
    <property type="component" value="Unassembled WGS sequence"/>
</dbReference>
<evidence type="ECO:0000259" key="4">
    <source>
        <dbReference type="Pfam" id="PF00891"/>
    </source>
</evidence>
<dbReference type="EMBL" id="JAZHXJ010000637">
    <property type="protein sequence ID" value="KAL1855243.1"/>
    <property type="molecule type" value="Genomic_DNA"/>
</dbReference>
<dbReference type="PROSITE" id="PS51683">
    <property type="entry name" value="SAM_OMT_II"/>
    <property type="match status" value="1"/>
</dbReference>
<dbReference type="PANTHER" id="PTHR43712">
    <property type="entry name" value="PUTATIVE (AFU_ORTHOLOGUE AFUA_4G14580)-RELATED"/>
    <property type="match status" value="1"/>
</dbReference>
<keyword evidence="2" id="KW-0808">Transferase</keyword>
<dbReference type="Pfam" id="PF00891">
    <property type="entry name" value="Methyltransf_2"/>
    <property type="match status" value="1"/>
</dbReference>
<reference evidence="5 6" key="1">
    <citation type="journal article" date="2024" name="Commun. Biol.">
        <title>Comparative genomic analysis of thermophilic fungi reveals convergent evolutionary adaptations and gene losses.</title>
        <authorList>
            <person name="Steindorff A.S."/>
            <person name="Aguilar-Pontes M.V."/>
            <person name="Robinson A.J."/>
            <person name="Andreopoulos B."/>
            <person name="LaButti K."/>
            <person name="Kuo A."/>
            <person name="Mondo S."/>
            <person name="Riley R."/>
            <person name="Otillar R."/>
            <person name="Haridas S."/>
            <person name="Lipzen A."/>
            <person name="Grimwood J."/>
            <person name="Schmutz J."/>
            <person name="Clum A."/>
            <person name="Reid I.D."/>
            <person name="Moisan M.C."/>
            <person name="Butler G."/>
            <person name="Nguyen T.T.M."/>
            <person name="Dewar K."/>
            <person name="Conant G."/>
            <person name="Drula E."/>
            <person name="Henrissat B."/>
            <person name="Hansel C."/>
            <person name="Singer S."/>
            <person name="Hutchinson M.I."/>
            <person name="de Vries R.P."/>
            <person name="Natvig D.O."/>
            <person name="Powell A.J."/>
            <person name="Tsang A."/>
            <person name="Grigoriev I.V."/>
        </authorList>
    </citation>
    <scope>NUCLEOTIDE SEQUENCE [LARGE SCALE GENOMIC DNA]</scope>
    <source>
        <strain evidence="5 6">ATCC 24622</strain>
    </source>
</reference>
<dbReference type="InterPro" id="IPR029063">
    <property type="entry name" value="SAM-dependent_MTases_sf"/>
</dbReference>
<dbReference type="Gene3D" id="1.10.10.10">
    <property type="entry name" value="Winged helix-like DNA-binding domain superfamily/Winged helix DNA-binding domain"/>
    <property type="match status" value="1"/>
</dbReference>